<dbReference type="PANTHER" id="PTHR33434:SF2">
    <property type="entry name" value="FATTY ACID-BINDING PROTEIN TM_1468"/>
    <property type="match status" value="1"/>
</dbReference>
<dbReference type="InterPro" id="IPR050270">
    <property type="entry name" value="DegV_domain_contain"/>
</dbReference>
<sequence>MQKIKIITDSCLDIPKYLIEENDIEVLPVLINFEEESYLDTIEITVSEMQKKIEQKKILPTTAQIIPLRFEECFKKYLDQGYKIVALIMSANMSGTYESACLAKNMLESDDIVVIDSNTITSGLGLLTLEACRLRDAGRSIVEIEKELNETKNKIKSSIAFESLDNLVKGGRISKTAGAIGTALGLRLILEIKDGTMAVKDKIRGNKKVIKKIISDYEDGNPDTSSPVALLVYDNDDLYSALKEYLEGNDIEYITTTVGCAVGIHSGPKVCGLLFISKEATNNNGKVE</sequence>
<dbReference type="Gene3D" id="3.40.50.10170">
    <property type="match status" value="1"/>
</dbReference>
<dbReference type="NCBIfam" id="TIGR00762">
    <property type="entry name" value="DegV"/>
    <property type="match status" value="1"/>
</dbReference>
<gene>
    <name evidence="2" type="ORF">SAMN04488529_11361</name>
</gene>
<dbReference type="Gene3D" id="3.30.1180.10">
    <property type="match status" value="1"/>
</dbReference>
<dbReference type="PROSITE" id="PS51482">
    <property type="entry name" value="DEGV"/>
    <property type="match status" value="1"/>
</dbReference>
<name>A0A1H0UZ54_9CLOT</name>
<accession>A0A1H0UZ54</accession>
<dbReference type="RefSeq" id="WP_089971971.1">
    <property type="nucleotide sequence ID" value="NZ_FNJM01000013.1"/>
</dbReference>
<dbReference type="InterPro" id="IPR043168">
    <property type="entry name" value="DegV_C"/>
</dbReference>
<dbReference type="AlphaFoldDB" id="A0A1H0UZ54"/>
<keyword evidence="1" id="KW-0446">Lipid-binding</keyword>
<dbReference type="GO" id="GO:0008289">
    <property type="term" value="F:lipid binding"/>
    <property type="evidence" value="ECO:0007669"/>
    <property type="project" value="UniProtKB-KW"/>
</dbReference>
<organism evidence="2 3">
    <name type="scientific">Clostridium gasigenes</name>
    <dbReference type="NCBI Taxonomy" id="94869"/>
    <lineage>
        <taxon>Bacteria</taxon>
        <taxon>Bacillati</taxon>
        <taxon>Bacillota</taxon>
        <taxon>Clostridia</taxon>
        <taxon>Eubacteriales</taxon>
        <taxon>Clostridiaceae</taxon>
        <taxon>Clostridium</taxon>
    </lineage>
</organism>
<protein>
    <submittedName>
        <fullName evidence="2">EDD domain protein, DegV family</fullName>
    </submittedName>
</protein>
<evidence type="ECO:0000313" key="2">
    <source>
        <dbReference type="EMBL" id="SDP71542.1"/>
    </source>
</evidence>
<dbReference type="PANTHER" id="PTHR33434">
    <property type="entry name" value="DEGV DOMAIN-CONTAINING PROTEIN DR_1986-RELATED"/>
    <property type="match status" value="1"/>
</dbReference>
<dbReference type="EMBL" id="FNJM01000013">
    <property type="protein sequence ID" value="SDP71542.1"/>
    <property type="molecule type" value="Genomic_DNA"/>
</dbReference>
<dbReference type="Proteomes" id="UP000198597">
    <property type="component" value="Unassembled WGS sequence"/>
</dbReference>
<dbReference type="SUPFAM" id="SSF82549">
    <property type="entry name" value="DAK1/DegV-like"/>
    <property type="match status" value="1"/>
</dbReference>
<dbReference type="Pfam" id="PF02645">
    <property type="entry name" value="DegV"/>
    <property type="match status" value="1"/>
</dbReference>
<keyword evidence="3" id="KW-1185">Reference proteome</keyword>
<dbReference type="OrthoDB" id="9780216at2"/>
<reference evidence="2 3" key="1">
    <citation type="submission" date="2016-10" db="EMBL/GenBank/DDBJ databases">
        <authorList>
            <person name="de Groot N.N."/>
        </authorList>
    </citation>
    <scope>NUCLEOTIDE SEQUENCE [LARGE SCALE GENOMIC DNA]</scope>
    <source>
        <strain evidence="2 3">DSM 12272</strain>
    </source>
</reference>
<evidence type="ECO:0000256" key="1">
    <source>
        <dbReference type="ARBA" id="ARBA00023121"/>
    </source>
</evidence>
<dbReference type="STRING" id="94869.SAMN04488529_11361"/>
<dbReference type="InterPro" id="IPR003797">
    <property type="entry name" value="DegV"/>
</dbReference>
<evidence type="ECO:0000313" key="3">
    <source>
        <dbReference type="Proteomes" id="UP000198597"/>
    </source>
</evidence>
<proteinExistence type="predicted"/>